<dbReference type="Proteomes" id="UP001596512">
    <property type="component" value="Unassembled WGS sequence"/>
</dbReference>
<keyword evidence="4 9" id="KW-0812">Transmembrane</keyword>
<feature type="transmembrane region" description="Helical" evidence="9">
    <location>
        <begin position="6"/>
        <end position="27"/>
    </location>
</feature>
<dbReference type="EMBL" id="JBHTEY010000004">
    <property type="protein sequence ID" value="MFC7615225.1"/>
    <property type="molecule type" value="Genomic_DNA"/>
</dbReference>
<feature type="transmembrane region" description="Helical" evidence="9">
    <location>
        <begin position="58"/>
        <end position="76"/>
    </location>
</feature>
<evidence type="ECO:0000256" key="4">
    <source>
        <dbReference type="ARBA" id="ARBA00022692"/>
    </source>
</evidence>
<organism evidence="10 11">
    <name type="scientific">Actinokineospora soli</name>
    <dbReference type="NCBI Taxonomy" id="1048753"/>
    <lineage>
        <taxon>Bacteria</taxon>
        <taxon>Bacillati</taxon>
        <taxon>Actinomycetota</taxon>
        <taxon>Actinomycetes</taxon>
        <taxon>Pseudonocardiales</taxon>
        <taxon>Pseudonocardiaceae</taxon>
        <taxon>Actinokineospora</taxon>
    </lineage>
</organism>
<name>A0ABW2TN69_9PSEU</name>
<evidence type="ECO:0000256" key="2">
    <source>
        <dbReference type="ARBA" id="ARBA00022448"/>
    </source>
</evidence>
<proteinExistence type="inferred from homology"/>
<dbReference type="Pfam" id="PF02653">
    <property type="entry name" value="BPD_transp_2"/>
    <property type="match status" value="1"/>
</dbReference>
<evidence type="ECO:0000256" key="6">
    <source>
        <dbReference type="ARBA" id="ARBA00022989"/>
    </source>
</evidence>
<evidence type="ECO:0000256" key="1">
    <source>
        <dbReference type="ARBA" id="ARBA00004651"/>
    </source>
</evidence>
<comment type="caution">
    <text evidence="10">The sequence shown here is derived from an EMBL/GenBank/DDBJ whole genome shotgun (WGS) entry which is preliminary data.</text>
</comment>
<evidence type="ECO:0000256" key="7">
    <source>
        <dbReference type="ARBA" id="ARBA00023136"/>
    </source>
</evidence>
<protein>
    <recommendedName>
        <fullName evidence="12">Branched-chain amino acid ABC transporter permease</fullName>
    </recommendedName>
</protein>
<evidence type="ECO:0000313" key="11">
    <source>
        <dbReference type="Proteomes" id="UP001596512"/>
    </source>
</evidence>
<evidence type="ECO:0000256" key="8">
    <source>
        <dbReference type="ARBA" id="ARBA00037998"/>
    </source>
</evidence>
<comment type="similarity">
    <text evidence="8">Belongs to the binding-protein-dependent transport system permease family. LivHM subfamily.</text>
</comment>
<dbReference type="InterPro" id="IPR052157">
    <property type="entry name" value="BCAA_transport_permease"/>
</dbReference>
<dbReference type="InterPro" id="IPR001851">
    <property type="entry name" value="ABC_transp_permease"/>
</dbReference>
<keyword evidence="2" id="KW-0813">Transport</keyword>
<sequence>MDLSALLLSGLAIGAIYAALGLSLVIIFRATQMVNFAQPALALVCAYLAFTVNRATDGYWLGFAVAIAAGAVLGALTERLLIRPLRNRGPLSP</sequence>
<keyword evidence="5" id="KW-0029">Amino-acid transport</keyword>
<reference evidence="11" key="1">
    <citation type="journal article" date="2019" name="Int. J. Syst. Evol. Microbiol.">
        <title>The Global Catalogue of Microorganisms (GCM) 10K type strain sequencing project: providing services to taxonomists for standard genome sequencing and annotation.</title>
        <authorList>
            <consortium name="The Broad Institute Genomics Platform"/>
            <consortium name="The Broad Institute Genome Sequencing Center for Infectious Disease"/>
            <person name="Wu L."/>
            <person name="Ma J."/>
        </authorList>
    </citation>
    <scope>NUCLEOTIDE SEQUENCE [LARGE SCALE GENOMIC DNA]</scope>
    <source>
        <strain evidence="11">JCM 17695</strain>
    </source>
</reference>
<gene>
    <name evidence="10" type="ORF">ACFQV2_18650</name>
</gene>
<feature type="transmembrane region" description="Helical" evidence="9">
    <location>
        <begin position="34"/>
        <end position="52"/>
    </location>
</feature>
<comment type="subcellular location">
    <subcellularLocation>
        <location evidence="1">Cell membrane</location>
        <topology evidence="1">Multi-pass membrane protein</topology>
    </subcellularLocation>
</comment>
<dbReference type="PANTHER" id="PTHR11795:SF451">
    <property type="entry name" value="ABC TRANSPORTER PERMEASE PROTEIN"/>
    <property type="match status" value="1"/>
</dbReference>
<evidence type="ECO:0000313" key="10">
    <source>
        <dbReference type="EMBL" id="MFC7615225.1"/>
    </source>
</evidence>
<evidence type="ECO:0000256" key="9">
    <source>
        <dbReference type="SAM" id="Phobius"/>
    </source>
</evidence>
<keyword evidence="6 9" id="KW-1133">Transmembrane helix</keyword>
<keyword evidence="3" id="KW-1003">Cell membrane</keyword>
<accession>A0ABW2TN69</accession>
<keyword evidence="11" id="KW-1185">Reference proteome</keyword>
<evidence type="ECO:0000256" key="5">
    <source>
        <dbReference type="ARBA" id="ARBA00022970"/>
    </source>
</evidence>
<evidence type="ECO:0000256" key="3">
    <source>
        <dbReference type="ARBA" id="ARBA00022475"/>
    </source>
</evidence>
<evidence type="ECO:0008006" key="12">
    <source>
        <dbReference type="Google" id="ProtNLM"/>
    </source>
</evidence>
<keyword evidence="7 9" id="KW-0472">Membrane</keyword>
<dbReference type="PANTHER" id="PTHR11795">
    <property type="entry name" value="BRANCHED-CHAIN AMINO ACID TRANSPORT SYSTEM PERMEASE PROTEIN LIVH"/>
    <property type="match status" value="1"/>
</dbReference>